<reference evidence="7 8" key="1">
    <citation type="submission" date="2017-05" db="EMBL/GenBank/DDBJ databases">
        <title>Complete genome sequence of Meiothermus taiwanensis WR-220.</title>
        <authorList>
            <person name="Wu W.-L."/>
            <person name="Lo W.-S."/>
            <person name="Kuo C.-H."/>
            <person name="Wu S.-H."/>
        </authorList>
    </citation>
    <scope>NUCLEOTIDE SEQUENCE [LARGE SCALE GENOMIC DNA]</scope>
    <source>
        <strain evidence="7 8">WR-220</strain>
    </source>
</reference>
<dbReference type="PANTHER" id="PTHR43806:SF11">
    <property type="entry name" value="CEREVISIN-RELATED"/>
    <property type="match status" value="1"/>
</dbReference>
<name>A0ABN5LYB0_9DEIN</name>
<dbReference type="InterPro" id="IPR050131">
    <property type="entry name" value="Peptidase_S8_subtilisin-like"/>
</dbReference>
<dbReference type="InterPro" id="IPR015500">
    <property type="entry name" value="Peptidase_S8_subtilisin-rel"/>
</dbReference>
<evidence type="ECO:0000256" key="4">
    <source>
        <dbReference type="ARBA" id="ARBA00022825"/>
    </source>
</evidence>
<dbReference type="InterPro" id="IPR000209">
    <property type="entry name" value="Peptidase_S8/S53_dom"/>
</dbReference>
<accession>A0ABN5LYB0</accession>
<evidence type="ECO:0000313" key="7">
    <source>
        <dbReference type="EMBL" id="AWR87131.1"/>
    </source>
</evidence>
<protein>
    <submittedName>
        <fullName evidence="7">Peptidase S8 and S53 subtilisin kexin sedolisin</fullName>
    </submittedName>
</protein>
<dbReference type="PROSITE" id="PS51257">
    <property type="entry name" value="PROKAR_LIPOPROTEIN"/>
    <property type="match status" value="1"/>
</dbReference>
<gene>
    <name evidence="7" type="ORF">Mtai_v1c18970</name>
</gene>
<dbReference type="PROSITE" id="PS00138">
    <property type="entry name" value="SUBTILASE_SER"/>
    <property type="match status" value="1"/>
</dbReference>
<sequence>MQKRTLVLLLMGLLGCGPTDGPPVSGTVYPFPRRATWNEEVRVSLPWRAGSSLSARLAGVPLEILRLEPDPAGGSGVVFKVPDNFWGGPQALELREGENQASGSLTVLGQTVFEQPEPEALALIRPGVSDVHFAQTLAGAGLRLVPIAPGVNSVSLGGASGPCAGRLARVARDPAGPAPLAAGALLEHLERAAGGLVVDLDGVLGIDPITGYDVDPGPDPSTRPINARSAVKLRPGSNFTGAGITIAVVDTGVKNLSGLTLKSGGADFVGTPPNPLQDEYTQGGVVVGHGTAAAVLAAHATYGIAPGAGILPIKSCDKDGKCRLEAVIRGICHAVAYAEQHPQERLVLSLSLGSDTPSEIVYIILKDALMRRKANGIPVVAAAGNQWALRSSKRGVLHHFPASFGGNRGLSVRREPERSMTVLKGLFSVGAVGDYSGTFRVSAFSGQGDFVDLVAPGERVLSLSPAGSELGYTGTSFAAPIVSGAVAIIQQASAWVPLTPEALEAAFLANLTDPAALSEPEEARGQGLLDMTRGP</sequence>
<evidence type="ECO:0000256" key="2">
    <source>
        <dbReference type="ARBA" id="ARBA00022670"/>
    </source>
</evidence>
<dbReference type="Gene3D" id="3.40.50.200">
    <property type="entry name" value="Peptidase S8/S53 domain"/>
    <property type="match status" value="1"/>
</dbReference>
<evidence type="ECO:0000259" key="6">
    <source>
        <dbReference type="Pfam" id="PF00082"/>
    </source>
</evidence>
<evidence type="ECO:0000256" key="3">
    <source>
        <dbReference type="ARBA" id="ARBA00022801"/>
    </source>
</evidence>
<dbReference type="InterPro" id="IPR036852">
    <property type="entry name" value="Peptidase_S8/S53_dom_sf"/>
</dbReference>
<feature type="active site" description="Charge relay system" evidence="5">
    <location>
        <position position="250"/>
    </location>
</feature>
<dbReference type="PANTHER" id="PTHR43806">
    <property type="entry name" value="PEPTIDASE S8"/>
    <property type="match status" value="1"/>
</dbReference>
<evidence type="ECO:0000256" key="1">
    <source>
        <dbReference type="ARBA" id="ARBA00011073"/>
    </source>
</evidence>
<proteinExistence type="inferred from homology"/>
<keyword evidence="3 5" id="KW-0378">Hydrolase</keyword>
<comment type="similarity">
    <text evidence="1 5">Belongs to the peptidase S8 family.</text>
</comment>
<dbReference type="RefSeq" id="WP_245453108.1">
    <property type="nucleotide sequence ID" value="NZ_CP021130.1"/>
</dbReference>
<dbReference type="Pfam" id="PF00082">
    <property type="entry name" value="Peptidase_S8"/>
    <property type="match status" value="1"/>
</dbReference>
<keyword evidence="8" id="KW-1185">Reference proteome</keyword>
<feature type="active site" description="Charge relay system" evidence="5">
    <location>
        <position position="289"/>
    </location>
</feature>
<dbReference type="Proteomes" id="UP000263013">
    <property type="component" value="Chromosome"/>
</dbReference>
<dbReference type="InterPro" id="IPR023828">
    <property type="entry name" value="Peptidase_S8_Ser-AS"/>
</dbReference>
<feature type="active site" description="Charge relay system" evidence="5">
    <location>
        <position position="476"/>
    </location>
</feature>
<dbReference type="EMBL" id="CP021130">
    <property type="protein sequence ID" value="AWR87131.1"/>
    <property type="molecule type" value="Genomic_DNA"/>
</dbReference>
<dbReference type="PROSITE" id="PS51892">
    <property type="entry name" value="SUBTILASE"/>
    <property type="match status" value="1"/>
</dbReference>
<dbReference type="PRINTS" id="PR00723">
    <property type="entry name" value="SUBTILISIN"/>
</dbReference>
<evidence type="ECO:0000313" key="8">
    <source>
        <dbReference type="Proteomes" id="UP000263013"/>
    </source>
</evidence>
<organism evidence="7 8">
    <name type="scientific">Meiothermus taiwanensis WR-220</name>
    <dbReference type="NCBI Taxonomy" id="1339250"/>
    <lineage>
        <taxon>Bacteria</taxon>
        <taxon>Thermotogati</taxon>
        <taxon>Deinococcota</taxon>
        <taxon>Deinococci</taxon>
        <taxon>Thermales</taxon>
        <taxon>Thermaceae</taxon>
        <taxon>Meiothermus</taxon>
    </lineage>
</organism>
<keyword evidence="4 5" id="KW-0720">Serine protease</keyword>
<feature type="domain" description="Peptidase S8/S53" evidence="6">
    <location>
        <begin position="241"/>
        <end position="513"/>
    </location>
</feature>
<dbReference type="SUPFAM" id="SSF52743">
    <property type="entry name" value="Subtilisin-like"/>
    <property type="match status" value="1"/>
</dbReference>
<keyword evidence="2 5" id="KW-0645">Protease</keyword>
<evidence type="ECO:0000256" key="5">
    <source>
        <dbReference type="PROSITE-ProRule" id="PRU01240"/>
    </source>
</evidence>